<name>A0A1H1VWV8_9PSED</name>
<accession>A0A1H1VWV8</accession>
<organism evidence="1 2">
    <name type="scientific">Pseudomonas asplenii</name>
    <dbReference type="NCBI Taxonomy" id="53407"/>
    <lineage>
        <taxon>Bacteria</taxon>
        <taxon>Pseudomonadati</taxon>
        <taxon>Pseudomonadota</taxon>
        <taxon>Gammaproteobacteria</taxon>
        <taxon>Pseudomonadales</taxon>
        <taxon>Pseudomonadaceae</taxon>
        <taxon>Pseudomonas</taxon>
    </lineage>
</organism>
<dbReference type="RefSeq" id="WP_232000321.1">
    <property type="nucleotide sequence ID" value="NZ_LT629777.1"/>
</dbReference>
<evidence type="ECO:0000313" key="2">
    <source>
        <dbReference type="Proteomes" id="UP000199524"/>
    </source>
</evidence>
<keyword evidence="2" id="KW-1185">Reference proteome</keyword>
<evidence type="ECO:0000313" key="1">
    <source>
        <dbReference type="EMBL" id="SDS88910.1"/>
    </source>
</evidence>
<proteinExistence type="predicted"/>
<dbReference type="EMBL" id="LT629777">
    <property type="protein sequence ID" value="SDS88910.1"/>
    <property type="molecule type" value="Genomic_DNA"/>
</dbReference>
<sequence>MYPFERIALIPPTDDYAQRLSAAISFPKTILGNRQRGAWQSLISVIKSSDTLSAFDNAAAYVEGYAHALVDSDQIDISIERDVLIIETVDAWRCARVGSSTSTYL</sequence>
<protein>
    <submittedName>
        <fullName evidence="1">Uncharacterized protein</fullName>
    </submittedName>
</protein>
<dbReference type="Proteomes" id="UP000199524">
    <property type="component" value="Chromosome I"/>
</dbReference>
<reference evidence="2" key="1">
    <citation type="submission" date="2016-10" db="EMBL/GenBank/DDBJ databases">
        <authorList>
            <person name="Varghese N."/>
            <person name="Submissions S."/>
        </authorList>
    </citation>
    <scope>NUCLEOTIDE SEQUENCE [LARGE SCALE GENOMIC DNA]</scope>
    <source>
        <strain evidence="2">ATCC 23835</strain>
    </source>
</reference>
<dbReference type="AlphaFoldDB" id="A0A1H1VWV8"/>
<gene>
    <name evidence="1" type="ORF">SAMN05216598_3133</name>
</gene>
<dbReference type="GeneID" id="300208084"/>